<evidence type="ECO:0000313" key="3">
    <source>
        <dbReference type="EMBL" id="PPQ36553.1"/>
    </source>
</evidence>
<dbReference type="OrthoDB" id="9805953at2"/>
<dbReference type="GO" id="GO:0043565">
    <property type="term" value="F:sequence-specific DNA binding"/>
    <property type="evidence" value="ECO:0007669"/>
    <property type="project" value="InterPro"/>
</dbReference>
<dbReference type="EMBL" id="NHRY01000056">
    <property type="protein sequence ID" value="PPQ36553.1"/>
    <property type="molecule type" value="Genomic_DNA"/>
</dbReference>
<comment type="caution">
    <text evidence="3">The sequence shown here is derived from an EMBL/GenBank/DDBJ whole genome shotgun (WGS) entry which is preliminary data.</text>
</comment>
<name>A0A2S6NLS2_RHOGL</name>
<organism evidence="3 4">
    <name type="scientific">Rhodopila globiformis</name>
    <name type="common">Rhodopseudomonas globiformis</name>
    <dbReference type="NCBI Taxonomy" id="1071"/>
    <lineage>
        <taxon>Bacteria</taxon>
        <taxon>Pseudomonadati</taxon>
        <taxon>Pseudomonadota</taxon>
        <taxon>Alphaproteobacteria</taxon>
        <taxon>Acetobacterales</taxon>
        <taxon>Acetobacteraceae</taxon>
        <taxon>Rhodopila</taxon>
    </lineage>
</organism>
<dbReference type="AlphaFoldDB" id="A0A2S6NLS2"/>
<dbReference type="SUPFAM" id="SSF55781">
    <property type="entry name" value="GAF domain-like"/>
    <property type="match status" value="1"/>
</dbReference>
<proteinExistence type="predicted"/>
<protein>
    <recommendedName>
        <fullName evidence="5">Fis family transcriptional regulator</fullName>
    </recommendedName>
</protein>
<dbReference type="InterPro" id="IPR009057">
    <property type="entry name" value="Homeodomain-like_sf"/>
</dbReference>
<reference evidence="3 4" key="1">
    <citation type="journal article" date="2018" name="Arch. Microbiol.">
        <title>New insights into the metabolic potential of the phototrophic purple bacterium Rhodopila globiformis DSM 161(T) from its draft genome sequence and evidence for a vanadium-dependent nitrogenase.</title>
        <authorList>
            <person name="Imhoff J.F."/>
            <person name="Rahn T."/>
            <person name="Kunzel S."/>
            <person name="Neulinger S.C."/>
        </authorList>
    </citation>
    <scope>NUCLEOTIDE SEQUENCE [LARGE SCALE GENOMIC DNA]</scope>
    <source>
        <strain evidence="3 4">DSM 161</strain>
    </source>
</reference>
<sequence length="325" mass="34998">MTHHADRVLAVLDDAADRDAVAGSWRRCLTRHNLDPERECSPIVLCNAELREVRARTGRILRVADPELDRLHGLVAALGYSVLMTDAQGVVIARRVADSDESACRHWRLWTGAVWDEAIEGTNGVGTCLAEQRPITVHCDQHFRTRYTRLTCTVSPLFDAMGRLAGALDISAYRPDSTGRILPLAQAVTRGAARRIEEHCFRDAYANAVIVSLSEAEEGVSVPLLALDAERRIVGATRAARERLAIDDSALAAGVGMPDPSGNGGATPEAFAKAMRTVLADALSLTQGNVAAAARSLGISRATMHRKIRSLGLDTRQAQASSPLP</sequence>
<dbReference type="InterPro" id="IPR003018">
    <property type="entry name" value="GAF"/>
</dbReference>
<dbReference type="Proteomes" id="UP000239724">
    <property type="component" value="Unassembled WGS sequence"/>
</dbReference>
<evidence type="ECO:0008006" key="5">
    <source>
        <dbReference type="Google" id="ProtNLM"/>
    </source>
</evidence>
<dbReference type="InterPro" id="IPR002197">
    <property type="entry name" value="HTH_Fis"/>
</dbReference>
<dbReference type="Gene3D" id="3.30.450.40">
    <property type="match status" value="1"/>
</dbReference>
<dbReference type="InterPro" id="IPR029016">
    <property type="entry name" value="GAF-like_dom_sf"/>
</dbReference>
<accession>A0A2S6NLS2</accession>
<feature type="domain" description="GAF" evidence="1">
    <location>
        <begin position="63"/>
        <end position="190"/>
    </location>
</feature>
<dbReference type="Gene3D" id="1.10.10.60">
    <property type="entry name" value="Homeodomain-like"/>
    <property type="match status" value="1"/>
</dbReference>
<evidence type="ECO:0000259" key="1">
    <source>
        <dbReference type="Pfam" id="PF01590"/>
    </source>
</evidence>
<dbReference type="Pfam" id="PF02954">
    <property type="entry name" value="HTH_8"/>
    <property type="match status" value="1"/>
</dbReference>
<gene>
    <name evidence="3" type="ORF">CCS01_04780</name>
</gene>
<dbReference type="PRINTS" id="PR01590">
    <property type="entry name" value="HTHFIS"/>
</dbReference>
<evidence type="ECO:0000259" key="2">
    <source>
        <dbReference type="Pfam" id="PF02954"/>
    </source>
</evidence>
<dbReference type="SUPFAM" id="SSF46689">
    <property type="entry name" value="Homeodomain-like"/>
    <property type="match status" value="1"/>
</dbReference>
<dbReference type="Pfam" id="PF01590">
    <property type="entry name" value="GAF"/>
    <property type="match status" value="1"/>
</dbReference>
<keyword evidence="4" id="KW-1185">Reference proteome</keyword>
<feature type="domain" description="DNA binding HTH" evidence="2">
    <location>
        <begin position="278"/>
        <end position="309"/>
    </location>
</feature>
<evidence type="ECO:0000313" key="4">
    <source>
        <dbReference type="Proteomes" id="UP000239724"/>
    </source>
</evidence>